<proteinExistence type="predicted"/>
<evidence type="ECO:0000313" key="2">
    <source>
        <dbReference type="Proteomes" id="UP001060085"/>
    </source>
</evidence>
<sequence length="566" mass="62575">MCRTKMAIDAAQPIPGKPPPSSTSQTTPRSKKPQPDQSPSPRSPFFRSSPTKLSSSSAATNYSASGSASNFRLDTSAATTSTSSRTSLSSLHLSLPENTYIYDFSEIRSATNNFLSKRYSATSASSSQSWRCNLNGKDVIIFQRKFQKSMQESELKSRLSVICRSHHSSIIKILGASISNDHIYLVYEFVNGSNLAICLRNPRNPDFTVLSTWMSRIQIATDLAHGLDYIHNTAGFSIDLVHKHVKSSAVIITEPSLNAKICHFGAADLCGETERKGSEITEDDLPELTRIESRGRQFEGVRGYMSPEFQSTGVATHQSDVYAFGVVILELLTGKEPVKYKYDKSRGEVRKISVIETATTALEGGDGEEGAEGRLRRWMDIRLKDSFPVEVAEKLTRIALECVDVDPHNRPDMRRVAGKISKLYLESKRWSAKESIPKVRTVLAQICKEEQHRNLARIDDNGGDGATFAVTRIDRSTVSSSSSSRLNCTHCRRSGHDVIGYFLLVEYPEWRPKSGDAGRSVATKDRGGRGRRAHNRSSVRLEDGRGSLTHGRCLSATLVGIFLTKL</sequence>
<gene>
    <name evidence="1" type="ORF">M9H77_16167</name>
</gene>
<comment type="caution">
    <text evidence="1">The sequence shown here is derived from an EMBL/GenBank/DDBJ whole genome shotgun (WGS) entry which is preliminary data.</text>
</comment>
<keyword evidence="2" id="KW-1185">Reference proteome</keyword>
<name>A0ACC0B0T9_CATRO</name>
<evidence type="ECO:0000313" key="1">
    <source>
        <dbReference type="EMBL" id="KAI5666314.1"/>
    </source>
</evidence>
<dbReference type="EMBL" id="CM044704">
    <property type="protein sequence ID" value="KAI5666314.1"/>
    <property type="molecule type" value="Genomic_DNA"/>
</dbReference>
<dbReference type="Proteomes" id="UP001060085">
    <property type="component" value="Linkage Group LG04"/>
</dbReference>
<protein>
    <submittedName>
        <fullName evidence="1">Uncharacterized protein</fullName>
    </submittedName>
</protein>
<organism evidence="1 2">
    <name type="scientific">Catharanthus roseus</name>
    <name type="common">Madagascar periwinkle</name>
    <name type="synonym">Vinca rosea</name>
    <dbReference type="NCBI Taxonomy" id="4058"/>
    <lineage>
        <taxon>Eukaryota</taxon>
        <taxon>Viridiplantae</taxon>
        <taxon>Streptophyta</taxon>
        <taxon>Embryophyta</taxon>
        <taxon>Tracheophyta</taxon>
        <taxon>Spermatophyta</taxon>
        <taxon>Magnoliopsida</taxon>
        <taxon>eudicotyledons</taxon>
        <taxon>Gunneridae</taxon>
        <taxon>Pentapetalae</taxon>
        <taxon>asterids</taxon>
        <taxon>lamiids</taxon>
        <taxon>Gentianales</taxon>
        <taxon>Apocynaceae</taxon>
        <taxon>Rauvolfioideae</taxon>
        <taxon>Vinceae</taxon>
        <taxon>Catharanthinae</taxon>
        <taxon>Catharanthus</taxon>
    </lineage>
</organism>
<accession>A0ACC0B0T9</accession>
<reference evidence="2" key="1">
    <citation type="journal article" date="2023" name="Nat. Plants">
        <title>Single-cell RNA sequencing provides a high-resolution roadmap for understanding the multicellular compartmentation of specialized metabolism.</title>
        <authorList>
            <person name="Sun S."/>
            <person name="Shen X."/>
            <person name="Li Y."/>
            <person name="Li Y."/>
            <person name="Wang S."/>
            <person name="Li R."/>
            <person name="Zhang H."/>
            <person name="Shen G."/>
            <person name="Guo B."/>
            <person name="Wei J."/>
            <person name="Xu J."/>
            <person name="St-Pierre B."/>
            <person name="Chen S."/>
            <person name="Sun C."/>
        </authorList>
    </citation>
    <scope>NUCLEOTIDE SEQUENCE [LARGE SCALE GENOMIC DNA]</scope>
</reference>